<gene>
    <name evidence="8 12" type="primary">rplE</name>
    <name evidence="12" type="ORF">GCM10011380_02850</name>
</gene>
<reference evidence="12" key="1">
    <citation type="journal article" date="2014" name="Int. J. Syst. Evol. Microbiol.">
        <title>Complete genome sequence of Corynebacterium casei LMG S-19264T (=DSM 44701T), isolated from a smear-ripened cheese.</title>
        <authorList>
            <consortium name="US DOE Joint Genome Institute (JGI-PGF)"/>
            <person name="Walter F."/>
            <person name="Albersmeier A."/>
            <person name="Kalinowski J."/>
            <person name="Ruckert C."/>
        </authorList>
    </citation>
    <scope>NUCLEOTIDE SEQUENCE</scope>
    <source>
        <strain evidence="12">CGMCC 1.15330</strain>
    </source>
</reference>
<keyword evidence="3 8" id="KW-0699">rRNA-binding</keyword>
<evidence type="ECO:0000259" key="11">
    <source>
        <dbReference type="Pfam" id="PF00673"/>
    </source>
</evidence>
<dbReference type="PANTHER" id="PTHR11994">
    <property type="entry name" value="60S RIBOSOMAL PROTEIN L11-RELATED"/>
    <property type="match status" value="1"/>
</dbReference>
<protein>
    <recommendedName>
        <fullName evidence="7 8">Large ribosomal subunit protein uL5</fullName>
    </recommendedName>
</protein>
<keyword evidence="5 8" id="KW-0689">Ribosomal protein</keyword>
<sequence>MADAYKPRMKGIYEDRIVQAMQEKFGYKNALEIPRIEKIVLNMGVGEATQDKKRVEQAASEMELIAGQKPVITKAKKSIAQFKLREGMPIGVKVTLRRERMYEFLDRFITIALPRVRDFRGLNPKSFDGRGNYACGIKEQIIFPEINYDRIDKVRGMDVIVTTTAKTDDEARELLRLFGFPFPLEEAAEEKKAA</sequence>
<dbReference type="GO" id="GO:0006412">
    <property type="term" value="P:translation"/>
    <property type="evidence" value="ECO:0007669"/>
    <property type="project" value="UniProtKB-UniRule"/>
</dbReference>
<keyword evidence="13" id="KW-1185">Reference proteome</keyword>
<dbReference type="Pfam" id="PF00281">
    <property type="entry name" value="Ribosomal_L5"/>
    <property type="match status" value="1"/>
</dbReference>
<evidence type="ECO:0000256" key="2">
    <source>
        <dbReference type="ARBA" id="ARBA00022555"/>
    </source>
</evidence>
<dbReference type="GO" id="GO:0019843">
    <property type="term" value="F:rRNA binding"/>
    <property type="evidence" value="ECO:0007669"/>
    <property type="project" value="UniProtKB-UniRule"/>
</dbReference>
<evidence type="ECO:0000313" key="13">
    <source>
        <dbReference type="Proteomes" id="UP000623067"/>
    </source>
</evidence>
<comment type="similarity">
    <text evidence="1 8 9">Belongs to the universal ribosomal protein uL5 family.</text>
</comment>
<dbReference type="HAMAP" id="MF_01333_B">
    <property type="entry name" value="Ribosomal_uL5_B"/>
    <property type="match status" value="1"/>
</dbReference>
<dbReference type="PIRSF" id="PIRSF002161">
    <property type="entry name" value="Ribosomal_L5"/>
    <property type="match status" value="1"/>
</dbReference>
<dbReference type="InterPro" id="IPR002132">
    <property type="entry name" value="Ribosomal_uL5"/>
</dbReference>
<accession>A0A916SW61</accession>
<organism evidence="12 13">
    <name type="scientific">Sphingomonas metalli</name>
    <dbReference type="NCBI Taxonomy" id="1779358"/>
    <lineage>
        <taxon>Bacteria</taxon>
        <taxon>Pseudomonadati</taxon>
        <taxon>Pseudomonadota</taxon>
        <taxon>Alphaproteobacteria</taxon>
        <taxon>Sphingomonadales</taxon>
        <taxon>Sphingomonadaceae</taxon>
        <taxon>Sphingomonas</taxon>
    </lineage>
</organism>
<dbReference type="AlphaFoldDB" id="A0A916SW61"/>
<evidence type="ECO:0000256" key="5">
    <source>
        <dbReference type="ARBA" id="ARBA00022980"/>
    </source>
</evidence>
<comment type="caution">
    <text evidence="12">The sequence shown here is derived from an EMBL/GenBank/DDBJ whole genome shotgun (WGS) entry which is preliminary data.</text>
</comment>
<reference evidence="12" key="2">
    <citation type="submission" date="2020-09" db="EMBL/GenBank/DDBJ databases">
        <authorList>
            <person name="Sun Q."/>
            <person name="Zhou Y."/>
        </authorList>
    </citation>
    <scope>NUCLEOTIDE SEQUENCE</scope>
    <source>
        <strain evidence="12">CGMCC 1.15330</strain>
    </source>
</reference>
<dbReference type="InterPro" id="IPR031310">
    <property type="entry name" value="Ribosomal_uL5_N"/>
</dbReference>
<dbReference type="InterPro" id="IPR020930">
    <property type="entry name" value="Ribosomal_uL5_bac-type"/>
</dbReference>
<evidence type="ECO:0000256" key="7">
    <source>
        <dbReference type="ARBA" id="ARBA00035245"/>
    </source>
</evidence>
<evidence type="ECO:0000256" key="4">
    <source>
        <dbReference type="ARBA" id="ARBA00022884"/>
    </source>
</evidence>
<dbReference type="GO" id="GO:0000049">
    <property type="term" value="F:tRNA binding"/>
    <property type="evidence" value="ECO:0007669"/>
    <property type="project" value="UniProtKB-UniRule"/>
</dbReference>
<dbReference type="NCBIfam" id="NF000585">
    <property type="entry name" value="PRK00010.1"/>
    <property type="match status" value="1"/>
</dbReference>
<proteinExistence type="inferred from homology"/>
<dbReference type="InterPro" id="IPR022803">
    <property type="entry name" value="Ribosomal_uL5_dom_sf"/>
</dbReference>
<dbReference type="GO" id="GO:1990904">
    <property type="term" value="C:ribonucleoprotein complex"/>
    <property type="evidence" value="ECO:0007669"/>
    <property type="project" value="UniProtKB-KW"/>
</dbReference>
<keyword evidence="2 8" id="KW-0820">tRNA-binding</keyword>
<keyword evidence="6 8" id="KW-0687">Ribonucleoprotein</keyword>
<dbReference type="PROSITE" id="PS00358">
    <property type="entry name" value="RIBOSOMAL_L5"/>
    <property type="match status" value="1"/>
</dbReference>
<dbReference type="InterPro" id="IPR031309">
    <property type="entry name" value="Ribosomal_uL5_C"/>
</dbReference>
<comment type="subunit">
    <text evidence="8">Part of the 50S ribosomal subunit; part of the 5S rRNA/L5/L18/L25 subcomplex. Contacts the 5S rRNA and the P site tRNA. Forms a bridge to the 30S subunit in the 70S ribosome.</text>
</comment>
<evidence type="ECO:0000313" key="12">
    <source>
        <dbReference type="EMBL" id="GGB16804.1"/>
    </source>
</evidence>
<dbReference type="GO" id="GO:0003735">
    <property type="term" value="F:structural constituent of ribosome"/>
    <property type="evidence" value="ECO:0007669"/>
    <property type="project" value="InterPro"/>
</dbReference>
<evidence type="ECO:0000256" key="1">
    <source>
        <dbReference type="ARBA" id="ARBA00008553"/>
    </source>
</evidence>
<evidence type="ECO:0000256" key="9">
    <source>
        <dbReference type="RuleBase" id="RU003930"/>
    </source>
</evidence>
<dbReference type="Proteomes" id="UP000623067">
    <property type="component" value="Unassembled WGS sequence"/>
</dbReference>
<comment type="function">
    <text evidence="8">This is 1 of the proteins that bind and probably mediate the attachment of the 5S RNA into the large ribosomal subunit, where it forms part of the central protuberance. In the 70S ribosome it contacts protein S13 of the 30S subunit (bridge B1b), connecting the 2 subunits; this bridge is implicated in subunit movement. Contacts the P site tRNA; the 5S rRNA and some of its associated proteins might help stabilize positioning of ribosome-bound tRNAs.</text>
</comment>
<dbReference type="RefSeq" id="WP_188656835.1">
    <property type="nucleotide sequence ID" value="NZ_BMIH01000001.1"/>
</dbReference>
<dbReference type="SUPFAM" id="SSF55282">
    <property type="entry name" value="RL5-like"/>
    <property type="match status" value="1"/>
</dbReference>
<evidence type="ECO:0000256" key="3">
    <source>
        <dbReference type="ARBA" id="ARBA00022730"/>
    </source>
</evidence>
<dbReference type="InterPro" id="IPR020929">
    <property type="entry name" value="Ribosomal_uL5_CS"/>
</dbReference>
<dbReference type="FunFam" id="3.30.1440.10:FF:000001">
    <property type="entry name" value="50S ribosomal protein L5"/>
    <property type="match status" value="1"/>
</dbReference>
<evidence type="ECO:0000256" key="6">
    <source>
        <dbReference type="ARBA" id="ARBA00023274"/>
    </source>
</evidence>
<dbReference type="EMBL" id="BMIH01000001">
    <property type="protein sequence ID" value="GGB16804.1"/>
    <property type="molecule type" value="Genomic_DNA"/>
</dbReference>
<keyword evidence="4 8" id="KW-0694">RNA-binding</keyword>
<name>A0A916SW61_9SPHN</name>
<feature type="domain" description="Large ribosomal subunit protein uL5 C-terminal" evidence="11">
    <location>
        <begin position="89"/>
        <end position="182"/>
    </location>
</feature>
<dbReference type="GO" id="GO:0005840">
    <property type="term" value="C:ribosome"/>
    <property type="evidence" value="ECO:0007669"/>
    <property type="project" value="UniProtKB-KW"/>
</dbReference>
<dbReference type="Pfam" id="PF00673">
    <property type="entry name" value="Ribosomal_L5_C"/>
    <property type="match status" value="1"/>
</dbReference>
<feature type="domain" description="Large ribosomal subunit protein uL5 N-terminal" evidence="10">
    <location>
        <begin position="29"/>
        <end position="85"/>
    </location>
</feature>
<evidence type="ECO:0000256" key="8">
    <source>
        <dbReference type="HAMAP-Rule" id="MF_01333"/>
    </source>
</evidence>
<evidence type="ECO:0000259" key="10">
    <source>
        <dbReference type="Pfam" id="PF00281"/>
    </source>
</evidence>
<dbReference type="Gene3D" id="3.30.1440.10">
    <property type="match status" value="1"/>
</dbReference>